<evidence type="ECO:0000313" key="11">
    <source>
        <dbReference type="Proteomes" id="UP000249447"/>
    </source>
</evidence>
<proteinExistence type="inferred from homology"/>
<keyword evidence="11" id="KW-1185">Reference proteome</keyword>
<comment type="function">
    <text evidence="6">In eubacteria ppGpp (guanosine 3'-diphosphate 5'-diphosphate) is a mediator of the stringent response that coordinates a variety of cellular activities in response to changes in nutritional abundance.</text>
</comment>
<feature type="domain" description="ACT" evidence="8">
    <location>
        <begin position="650"/>
        <end position="723"/>
    </location>
</feature>
<dbReference type="InterPro" id="IPR012675">
    <property type="entry name" value="Beta-grasp_dom_sf"/>
</dbReference>
<dbReference type="Proteomes" id="UP000249447">
    <property type="component" value="Chromosome"/>
</dbReference>
<dbReference type="EMBL" id="CP029843">
    <property type="protein sequence ID" value="AWV08176.1"/>
    <property type="molecule type" value="Genomic_DNA"/>
</dbReference>
<dbReference type="InterPro" id="IPR033655">
    <property type="entry name" value="TGS_RelA/SpoT"/>
</dbReference>
<evidence type="ECO:0000256" key="4">
    <source>
        <dbReference type="ARBA" id="ARBA00032407"/>
    </source>
</evidence>
<dbReference type="Gene3D" id="3.10.20.30">
    <property type="match status" value="1"/>
</dbReference>
<comment type="pathway">
    <text evidence="2">Purine metabolism.</text>
</comment>
<gene>
    <name evidence="10" type="ORF">C9I47_2498</name>
</gene>
<dbReference type="GO" id="GO:0008893">
    <property type="term" value="F:guanosine-3',5'-bis(diphosphate) 3'-diphosphatase activity"/>
    <property type="evidence" value="ECO:0007669"/>
    <property type="project" value="TreeGrafter"/>
</dbReference>
<dbReference type="GO" id="GO:0005886">
    <property type="term" value="C:plasma membrane"/>
    <property type="evidence" value="ECO:0007669"/>
    <property type="project" value="TreeGrafter"/>
</dbReference>
<dbReference type="SUPFAM" id="SSF55021">
    <property type="entry name" value="ACT-like"/>
    <property type="match status" value="1"/>
</dbReference>
<dbReference type="InterPro" id="IPR004811">
    <property type="entry name" value="RelA/Spo_fam"/>
</dbReference>
<sequence>MNASPPTPADDLARLLDAPALEAVDAGDRESLRDALAAPEGGADARDPLPVVLDMLDSLSRLGADGDTVMATLLRQYPALPGRLGKAFEQRHPAVFGLLEGQQAATQVRALHAEQAGHGSAEGLRRLLLAIVRDLRVVSILLARQLARMRHASELDPEQRRQLARLTRDIHAPLANRLGIWQLKWELEDLSFRYLEPDTYKQIARLLDEKRGDRERYIEGVKQTLREAMAAQGIRAEIAGRPKHIYSIWKKMQRKDVPIGELYDLRAVRVMVDDVAACYAALGAVHAQWAPVPAEFDDYIARPKRNDYRSLHTAVIGPEGKTLEVQIRTHEMHRQAELGVAAHWKYKESGSQAADAAFDRKIAWMRKLLEGRDDEAILAGELDSELIEDRVYVLTPKGEVVDLPAGATPLDFAYHVHTEVGHRCRGAKIDGRIVPLDHKLSSGDRVEIMTAKTGEPRRDWLIESNGFLASSRSRQKVRTWFHKLDRARNEQAGKELLDKELRRLGLLGADLAPARERFSVAHDSDLYILVALGDLGPHQIGRVLLEHERAQEAPRASAPPAVASAPAPAPQRQPARSSEFTVEGVGNVLTQLARCCQPLPGEAIVGYLTRGRGVSVHRPGCATFLRLSAQQPQRVLPVEWGRAGSSHEIDAELRAIDRKWLLKDITNLVAQDNVHVTNMRSDFERDRAHVRIRLRLRVADFGQLSSVLGKLASLPGVEYARRV</sequence>
<dbReference type="Pfam" id="PF13291">
    <property type="entry name" value="ACT_4"/>
    <property type="match status" value="1"/>
</dbReference>
<comment type="similarity">
    <text evidence="6">Belongs to the relA/spoT family.</text>
</comment>
<keyword evidence="10" id="KW-0808">Transferase</keyword>
<dbReference type="SUPFAM" id="SSF81271">
    <property type="entry name" value="TGS-like"/>
    <property type="match status" value="1"/>
</dbReference>
<dbReference type="CDD" id="cd01668">
    <property type="entry name" value="TGS_RSH"/>
    <property type="match status" value="1"/>
</dbReference>
<protein>
    <recommendedName>
        <fullName evidence="1">GTP pyrophosphokinase</fullName>
    </recommendedName>
    <alternativeName>
        <fullName evidence="4">(p)ppGpp synthase</fullName>
    </alternativeName>
    <alternativeName>
        <fullName evidence="3">ATP:GTP 3'-pyrophosphotransferase</fullName>
    </alternativeName>
    <alternativeName>
        <fullName evidence="5">ppGpp synthase I</fullName>
    </alternativeName>
</protein>
<dbReference type="InterPro" id="IPR012676">
    <property type="entry name" value="TGS-like"/>
</dbReference>
<dbReference type="CDD" id="cd05399">
    <property type="entry name" value="NT_Rel-Spo_like"/>
    <property type="match status" value="1"/>
</dbReference>
<feature type="region of interest" description="Disordered" evidence="7">
    <location>
        <begin position="551"/>
        <end position="578"/>
    </location>
</feature>
<dbReference type="KEGG" id="lmb:C9I47_2498"/>
<evidence type="ECO:0000256" key="2">
    <source>
        <dbReference type="ARBA" id="ARBA00025704"/>
    </source>
</evidence>
<dbReference type="InterPro" id="IPR007685">
    <property type="entry name" value="RelA_SpoT"/>
</dbReference>
<dbReference type="Pfam" id="PF13328">
    <property type="entry name" value="HD_4"/>
    <property type="match status" value="1"/>
</dbReference>
<dbReference type="AlphaFoldDB" id="A0A2U9T5X7"/>
<feature type="compositionally biased region" description="Low complexity" evidence="7">
    <location>
        <begin position="553"/>
        <end position="578"/>
    </location>
</feature>
<evidence type="ECO:0000259" key="9">
    <source>
        <dbReference type="PROSITE" id="PS51880"/>
    </source>
</evidence>
<dbReference type="FunFam" id="3.10.20.30:FF:000002">
    <property type="entry name" value="GTP pyrophosphokinase (RelA/SpoT)"/>
    <property type="match status" value="1"/>
</dbReference>
<reference evidence="10 11" key="1">
    <citation type="submission" date="2018-05" db="EMBL/GenBank/DDBJ databases">
        <title>The complete genome of Lysobacter maris HZ9B, a marine bacterium antagonistic against terrestrial plant pathogens.</title>
        <authorList>
            <person name="Zhang X.-Q."/>
        </authorList>
    </citation>
    <scope>NUCLEOTIDE SEQUENCE [LARGE SCALE GENOMIC DNA]</scope>
    <source>
        <strain evidence="10 11">HZ9B</strain>
    </source>
</reference>
<dbReference type="Pfam" id="PF02824">
    <property type="entry name" value="TGS"/>
    <property type="match status" value="1"/>
</dbReference>
<dbReference type="Gene3D" id="1.10.3210.10">
    <property type="entry name" value="Hypothetical protein af1432"/>
    <property type="match status" value="1"/>
</dbReference>
<dbReference type="InterPro" id="IPR043519">
    <property type="entry name" value="NT_sf"/>
</dbReference>
<dbReference type="SMART" id="SM00954">
    <property type="entry name" value="RelA_SpoT"/>
    <property type="match status" value="1"/>
</dbReference>
<evidence type="ECO:0000256" key="1">
    <source>
        <dbReference type="ARBA" id="ARBA00019852"/>
    </source>
</evidence>
<dbReference type="SUPFAM" id="SSF109604">
    <property type="entry name" value="HD-domain/PDEase-like"/>
    <property type="match status" value="1"/>
</dbReference>
<dbReference type="InterPro" id="IPR002912">
    <property type="entry name" value="ACT_dom"/>
</dbReference>
<name>A0A2U9T5X7_9GAMM</name>
<dbReference type="Gene3D" id="3.30.460.10">
    <property type="entry name" value="Beta Polymerase, domain 2"/>
    <property type="match status" value="1"/>
</dbReference>
<evidence type="ECO:0000313" key="10">
    <source>
        <dbReference type="EMBL" id="AWV08176.1"/>
    </source>
</evidence>
<feature type="domain" description="TGS" evidence="9">
    <location>
        <begin position="389"/>
        <end position="450"/>
    </location>
</feature>
<evidence type="ECO:0000256" key="5">
    <source>
        <dbReference type="ARBA" id="ARBA00033308"/>
    </source>
</evidence>
<dbReference type="PANTHER" id="PTHR21262">
    <property type="entry name" value="GUANOSINE-3',5'-BIS DIPHOSPHATE 3'-PYROPHOSPHOHYDROLASE"/>
    <property type="match status" value="1"/>
</dbReference>
<dbReference type="InterPro" id="IPR004095">
    <property type="entry name" value="TGS"/>
</dbReference>
<dbReference type="Gene3D" id="3.30.70.260">
    <property type="match status" value="1"/>
</dbReference>
<dbReference type="GO" id="GO:0008728">
    <property type="term" value="F:GTP diphosphokinase activity"/>
    <property type="evidence" value="ECO:0007669"/>
    <property type="project" value="TreeGrafter"/>
</dbReference>
<dbReference type="NCBIfam" id="TIGR00691">
    <property type="entry name" value="spoT_relA"/>
    <property type="match status" value="1"/>
</dbReference>
<dbReference type="Pfam" id="PF04607">
    <property type="entry name" value="RelA_SpoT"/>
    <property type="match status" value="1"/>
</dbReference>
<dbReference type="SUPFAM" id="SSF81301">
    <property type="entry name" value="Nucleotidyltransferase"/>
    <property type="match status" value="1"/>
</dbReference>
<dbReference type="PANTHER" id="PTHR21262:SF31">
    <property type="entry name" value="GTP PYROPHOSPHOKINASE"/>
    <property type="match status" value="1"/>
</dbReference>
<evidence type="ECO:0000256" key="7">
    <source>
        <dbReference type="SAM" id="MobiDB-lite"/>
    </source>
</evidence>
<dbReference type="RefSeq" id="WP_223250142.1">
    <property type="nucleotide sequence ID" value="NZ_CP029843.1"/>
</dbReference>
<dbReference type="FunFam" id="3.30.460.10:FF:000001">
    <property type="entry name" value="GTP pyrophosphokinase RelA"/>
    <property type="match status" value="1"/>
</dbReference>
<dbReference type="GO" id="GO:0042594">
    <property type="term" value="P:response to starvation"/>
    <property type="evidence" value="ECO:0007669"/>
    <property type="project" value="TreeGrafter"/>
</dbReference>
<dbReference type="PROSITE" id="PS51671">
    <property type="entry name" value="ACT"/>
    <property type="match status" value="1"/>
</dbReference>
<dbReference type="InterPro" id="IPR045865">
    <property type="entry name" value="ACT-like_dom_sf"/>
</dbReference>
<dbReference type="CDD" id="cd04876">
    <property type="entry name" value="ACT_RelA-SpoT"/>
    <property type="match status" value="1"/>
</dbReference>
<dbReference type="PROSITE" id="PS51880">
    <property type="entry name" value="TGS"/>
    <property type="match status" value="1"/>
</dbReference>
<evidence type="ECO:0000256" key="6">
    <source>
        <dbReference type="RuleBase" id="RU003847"/>
    </source>
</evidence>
<dbReference type="GO" id="GO:0015949">
    <property type="term" value="P:nucleobase-containing small molecule interconversion"/>
    <property type="evidence" value="ECO:0007669"/>
    <property type="project" value="UniProtKB-ARBA"/>
</dbReference>
<evidence type="ECO:0000256" key="3">
    <source>
        <dbReference type="ARBA" id="ARBA00029754"/>
    </source>
</evidence>
<dbReference type="GO" id="GO:0015969">
    <property type="term" value="P:guanosine tetraphosphate metabolic process"/>
    <property type="evidence" value="ECO:0007669"/>
    <property type="project" value="InterPro"/>
</dbReference>
<organism evidence="10 11">
    <name type="scientific">Marilutibacter maris</name>
    <dbReference type="NCBI Taxonomy" id="1605891"/>
    <lineage>
        <taxon>Bacteria</taxon>
        <taxon>Pseudomonadati</taxon>
        <taxon>Pseudomonadota</taxon>
        <taxon>Gammaproteobacteria</taxon>
        <taxon>Lysobacterales</taxon>
        <taxon>Lysobacteraceae</taxon>
        <taxon>Marilutibacter</taxon>
    </lineage>
</organism>
<accession>A0A2U9T5X7</accession>
<evidence type="ECO:0000259" key="8">
    <source>
        <dbReference type="PROSITE" id="PS51671"/>
    </source>
</evidence>